<dbReference type="OMA" id="DEMYTID"/>
<protein>
    <recommendedName>
        <fullName evidence="2">FAS1 domain-containing protein</fullName>
    </recommendedName>
</protein>
<dbReference type="KEGG" id="mis:MICPUN_99051"/>
<name>C1E038_MICCC</name>
<dbReference type="STRING" id="296587.C1E038"/>
<accession>C1E038</accession>
<dbReference type="SMART" id="SM00554">
    <property type="entry name" value="FAS1"/>
    <property type="match status" value="1"/>
</dbReference>
<dbReference type="EMBL" id="CP001323">
    <property type="protein sequence ID" value="ACO61233.1"/>
    <property type="molecule type" value="Genomic_DNA"/>
</dbReference>
<feature type="domain" description="FAS1" evidence="2">
    <location>
        <begin position="63"/>
        <end position="212"/>
    </location>
</feature>
<dbReference type="AlphaFoldDB" id="C1E038"/>
<dbReference type="Proteomes" id="UP000002009">
    <property type="component" value="Chromosome 2"/>
</dbReference>
<dbReference type="SUPFAM" id="SSF82153">
    <property type="entry name" value="FAS1 domain"/>
    <property type="match status" value="1"/>
</dbReference>
<gene>
    <name evidence="3" type="ORF">MICPUN_99051</name>
</gene>
<dbReference type="Gene3D" id="2.30.180.10">
    <property type="entry name" value="FAS1 domain"/>
    <property type="match status" value="1"/>
</dbReference>
<keyword evidence="4" id="KW-1185">Reference proteome</keyword>
<dbReference type="RefSeq" id="XP_002499975.1">
    <property type="nucleotide sequence ID" value="XM_002499929.1"/>
</dbReference>
<feature type="region of interest" description="Disordered" evidence="1">
    <location>
        <begin position="1"/>
        <end position="41"/>
    </location>
</feature>
<dbReference type="GeneID" id="8241169"/>
<dbReference type="InterPro" id="IPR050904">
    <property type="entry name" value="Adhesion/Biosynth-related"/>
</dbReference>
<evidence type="ECO:0000313" key="3">
    <source>
        <dbReference type="EMBL" id="ACO61233.1"/>
    </source>
</evidence>
<proteinExistence type="predicted"/>
<evidence type="ECO:0000313" key="4">
    <source>
        <dbReference type="Proteomes" id="UP000002009"/>
    </source>
</evidence>
<dbReference type="PANTHER" id="PTHR10900">
    <property type="entry name" value="PERIOSTIN-RELATED"/>
    <property type="match status" value="1"/>
</dbReference>
<dbReference type="Pfam" id="PF02469">
    <property type="entry name" value="Fasciclin"/>
    <property type="match status" value="1"/>
</dbReference>
<evidence type="ECO:0000256" key="1">
    <source>
        <dbReference type="SAM" id="MobiDB-lite"/>
    </source>
</evidence>
<organism evidence="3 4">
    <name type="scientific">Micromonas commoda (strain RCC299 / NOUM17 / CCMP2709)</name>
    <name type="common">Picoplanktonic green alga</name>
    <dbReference type="NCBI Taxonomy" id="296587"/>
    <lineage>
        <taxon>Eukaryota</taxon>
        <taxon>Viridiplantae</taxon>
        <taxon>Chlorophyta</taxon>
        <taxon>Mamiellophyceae</taxon>
        <taxon>Mamiellales</taxon>
        <taxon>Mamiellaceae</taxon>
        <taxon>Micromonas</taxon>
    </lineage>
</organism>
<dbReference type="OrthoDB" id="498569at2759"/>
<dbReference type="GO" id="GO:0005615">
    <property type="term" value="C:extracellular space"/>
    <property type="evidence" value="ECO:0007669"/>
    <property type="project" value="TreeGrafter"/>
</dbReference>
<dbReference type="InParanoid" id="C1E038"/>
<dbReference type="PANTHER" id="PTHR10900:SF77">
    <property type="entry name" value="FI19380P1"/>
    <property type="match status" value="1"/>
</dbReference>
<dbReference type="eggNOG" id="ENOG502QRPA">
    <property type="taxonomic scope" value="Eukaryota"/>
</dbReference>
<evidence type="ECO:0000259" key="2">
    <source>
        <dbReference type="PROSITE" id="PS50213"/>
    </source>
</evidence>
<reference evidence="3 4" key="1">
    <citation type="journal article" date="2009" name="Science">
        <title>Green evolution and dynamic adaptations revealed by genomes of the marine picoeukaryotes Micromonas.</title>
        <authorList>
            <person name="Worden A.Z."/>
            <person name="Lee J.H."/>
            <person name="Mock T."/>
            <person name="Rouze P."/>
            <person name="Simmons M.P."/>
            <person name="Aerts A.L."/>
            <person name="Allen A.E."/>
            <person name="Cuvelier M.L."/>
            <person name="Derelle E."/>
            <person name="Everett M.V."/>
            <person name="Foulon E."/>
            <person name="Grimwood J."/>
            <person name="Gundlach H."/>
            <person name="Henrissat B."/>
            <person name="Napoli C."/>
            <person name="McDonald S.M."/>
            <person name="Parker M.S."/>
            <person name="Rombauts S."/>
            <person name="Salamov A."/>
            <person name="Von Dassow P."/>
            <person name="Badger J.H."/>
            <person name="Coutinho P.M."/>
            <person name="Demir E."/>
            <person name="Dubchak I."/>
            <person name="Gentemann C."/>
            <person name="Eikrem W."/>
            <person name="Gready J.E."/>
            <person name="John U."/>
            <person name="Lanier W."/>
            <person name="Lindquist E.A."/>
            <person name="Lucas S."/>
            <person name="Mayer K.F."/>
            <person name="Moreau H."/>
            <person name="Not F."/>
            <person name="Otillar R."/>
            <person name="Panaud O."/>
            <person name="Pangilinan J."/>
            <person name="Paulsen I."/>
            <person name="Piegu B."/>
            <person name="Poliakov A."/>
            <person name="Robbens S."/>
            <person name="Schmutz J."/>
            <person name="Toulza E."/>
            <person name="Wyss T."/>
            <person name="Zelensky A."/>
            <person name="Zhou K."/>
            <person name="Armbrust E.V."/>
            <person name="Bhattacharya D."/>
            <person name="Goodenough U.W."/>
            <person name="Van de Peer Y."/>
            <person name="Grigoriev I.V."/>
        </authorList>
    </citation>
    <scope>NUCLEOTIDE SEQUENCE [LARGE SCALE GENOMIC DNA]</scope>
    <source>
        <strain evidence="4">RCC299 / NOUM17</strain>
    </source>
</reference>
<dbReference type="InterPro" id="IPR036378">
    <property type="entry name" value="FAS1_dom_sf"/>
</dbReference>
<sequence length="221" mass="24128">MLTTSTLSPHRRASGRDTKARGRRRYSGGSTGVNRYRPGMRGRGLLQTADEVVVENGDVPKDCVTILEIIDSHPDLTELSSAIADLPVVRDALDADNETDTFFAPSNEAIDGFTSWAGFNDTKAGLQELLGDTEWKAYIVAYHAVPDEMYTIDKLESLEAGDRFLEDALEAEMPLMYVPKEYKVVGMGSAANIVGKNIYACNGVLHIIDAVLLPFDGRVVS</sequence>
<dbReference type="PROSITE" id="PS50213">
    <property type="entry name" value="FAS1"/>
    <property type="match status" value="1"/>
</dbReference>
<dbReference type="InterPro" id="IPR000782">
    <property type="entry name" value="FAS1_domain"/>
</dbReference>